<sequence>MANARQEEFGDKLSVICTSKGGQVWTISDERLRRKLGSLKELQSSKVFLKLETWKKACIFKGASIFEDGRLQELRRLLSLGRILSRLSGIHRLGRSDQAPSSFGEVILPSAIQLLSGDDRVFAVRSTPGRSDRAPSSFGGVILPSAIQLSEDDRAFVVRSITLVGAVGHHHHLERSDQTPSSFGEVVLPSTIQLLSGDDRAFAIRSTALVGAIGHLRHLERWRQNCTIEVFLEKQRGGKATSTPMKPKVFKLA</sequence>
<proteinExistence type="predicted"/>
<organism evidence="1 2">
    <name type="scientific">Cucumis melo var. makuwa</name>
    <name type="common">Oriental melon</name>
    <dbReference type="NCBI Taxonomy" id="1194695"/>
    <lineage>
        <taxon>Eukaryota</taxon>
        <taxon>Viridiplantae</taxon>
        <taxon>Streptophyta</taxon>
        <taxon>Embryophyta</taxon>
        <taxon>Tracheophyta</taxon>
        <taxon>Spermatophyta</taxon>
        <taxon>Magnoliopsida</taxon>
        <taxon>eudicotyledons</taxon>
        <taxon>Gunneridae</taxon>
        <taxon>Pentapetalae</taxon>
        <taxon>rosids</taxon>
        <taxon>fabids</taxon>
        <taxon>Cucurbitales</taxon>
        <taxon>Cucurbitaceae</taxon>
        <taxon>Benincaseae</taxon>
        <taxon>Cucumis</taxon>
    </lineage>
</organism>
<dbReference type="EMBL" id="SSTE01020983">
    <property type="protein sequence ID" value="KAA0032942.1"/>
    <property type="molecule type" value="Genomic_DNA"/>
</dbReference>
<evidence type="ECO:0000313" key="1">
    <source>
        <dbReference type="EMBL" id="KAA0032942.1"/>
    </source>
</evidence>
<protein>
    <submittedName>
        <fullName evidence="1">Uncharacterized protein</fullName>
    </submittedName>
</protein>
<name>A0A5A7SP54_CUCMM</name>
<comment type="caution">
    <text evidence="1">The sequence shown here is derived from an EMBL/GenBank/DDBJ whole genome shotgun (WGS) entry which is preliminary data.</text>
</comment>
<dbReference type="AlphaFoldDB" id="A0A5A7SP54"/>
<accession>A0A5A7SP54</accession>
<gene>
    <name evidence="1" type="ORF">E6C27_scaffold269G00160</name>
</gene>
<reference evidence="1 2" key="1">
    <citation type="submission" date="2019-08" db="EMBL/GenBank/DDBJ databases">
        <title>Draft genome sequences of two oriental melons (Cucumis melo L. var makuwa).</title>
        <authorList>
            <person name="Kwon S.-Y."/>
        </authorList>
    </citation>
    <scope>NUCLEOTIDE SEQUENCE [LARGE SCALE GENOMIC DNA]</scope>
    <source>
        <strain evidence="2">cv. SW 3</strain>
        <tissue evidence="1">Leaf</tissue>
    </source>
</reference>
<dbReference type="Proteomes" id="UP000321393">
    <property type="component" value="Unassembled WGS sequence"/>
</dbReference>
<evidence type="ECO:0000313" key="2">
    <source>
        <dbReference type="Proteomes" id="UP000321393"/>
    </source>
</evidence>